<accession>A0A232LTW7</accession>
<reference evidence="4 5" key="1">
    <citation type="journal article" date="2015" name="Environ. Microbiol.">
        <title>Metagenome sequence of Elaphomyces granulatus from sporocarp tissue reveals Ascomycota ectomycorrhizal fingerprints of genome expansion and a Proteobacteria-rich microbiome.</title>
        <authorList>
            <person name="Quandt C.A."/>
            <person name="Kohler A."/>
            <person name="Hesse C.N."/>
            <person name="Sharpton T.J."/>
            <person name="Martin F."/>
            <person name="Spatafora J.W."/>
        </authorList>
    </citation>
    <scope>NUCLEOTIDE SEQUENCE [LARGE SCALE GENOMIC DNA]</scope>
    <source>
        <strain evidence="4 5">OSC145934</strain>
    </source>
</reference>
<keyword evidence="2" id="KW-0472">Membrane</keyword>
<feature type="compositionally biased region" description="Polar residues" evidence="1">
    <location>
        <begin position="263"/>
        <end position="279"/>
    </location>
</feature>
<keyword evidence="2" id="KW-0812">Transmembrane</keyword>
<feature type="chain" id="PRO_5012601833" description="Extracellular membrane protein CFEM domain-containing protein" evidence="3">
    <location>
        <begin position="31"/>
        <end position="287"/>
    </location>
</feature>
<comment type="caution">
    <text evidence="4">The sequence shown here is derived from an EMBL/GenBank/DDBJ whole genome shotgun (WGS) entry which is preliminary data.</text>
</comment>
<protein>
    <recommendedName>
        <fullName evidence="6">Extracellular membrane protein CFEM domain-containing protein</fullName>
    </recommendedName>
</protein>
<evidence type="ECO:0000256" key="3">
    <source>
        <dbReference type="SAM" id="SignalP"/>
    </source>
</evidence>
<evidence type="ECO:0000256" key="2">
    <source>
        <dbReference type="SAM" id="Phobius"/>
    </source>
</evidence>
<evidence type="ECO:0000256" key="1">
    <source>
        <dbReference type="SAM" id="MobiDB-lite"/>
    </source>
</evidence>
<proteinExistence type="predicted"/>
<gene>
    <name evidence="4" type="ORF">Egran_04640</name>
</gene>
<keyword evidence="5" id="KW-1185">Reference proteome</keyword>
<dbReference type="OrthoDB" id="5426355at2759"/>
<keyword evidence="3" id="KW-0732">Signal</keyword>
<name>A0A232LTW7_9EURO</name>
<feature type="transmembrane region" description="Helical" evidence="2">
    <location>
        <begin position="165"/>
        <end position="188"/>
    </location>
</feature>
<sequence>MEWLRLIEPLGIISTWLALLAGLGMPLVSAQNVQLLPTAASSSFPACALSCVVLTQAQSLCVPPSAPVTDQATYVNCFCQSALLTTLHASPDSICTSDCTVESDRQLLQQWYSNYCASGGNAATTAKSSTTVSSTGTATATAAAQATVGAQVTTSSPPGWFAGHWQWVLMIIILALGFGTLAALGIWLKRRHSSSRGKATSPGMFSVPAADSVSAINNEMWGPPQATANIIAPVEDPPQMVSSSRTASSSTNTLVSPTPRAVTRSTTKSRNDTDNSTQEESAETRTD</sequence>
<evidence type="ECO:0008006" key="6">
    <source>
        <dbReference type="Google" id="ProtNLM"/>
    </source>
</evidence>
<keyword evidence="2" id="KW-1133">Transmembrane helix</keyword>
<evidence type="ECO:0000313" key="5">
    <source>
        <dbReference type="Proteomes" id="UP000243515"/>
    </source>
</evidence>
<dbReference type="EMBL" id="NPHW01004705">
    <property type="protein sequence ID" value="OXV07595.1"/>
    <property type="molecule type" value="Genomic_DNA"/>
</dbReference>
<feature type="compositionally biased region" description="Low complexity" evidence="1">
    <location>
        <begin position="242"/>
        <end position="253"/>
    </location>
</feature>
<feature type="signal peptide" evidence="3">
    <location>
        <begin position="1"/>
        <end position="30"/>
    </location>
</feature>
<dbReference type="AlphaFoldDB" id="A0A232LTW7"/>
<organism evidence="4 5">
    <name type="scientific">Elaphomyces granulatus</name>
    <dbReference type="NCBI Taxonomy" id="519963"/>
    <lineage>
        <taxon>Eukaryota</taxon>
        <taxon>Fungi</taxon>
        <taxon>Dikarya</taxon>
        <taxon>Ascomycota</taxon>
        <taxon>Pezizomycotina</taxon>
        <taxon>Eurotiomycetes</taxon>
        <taxon>Eurotiomycetidae</taxon>
        <taxon>Eurotiales</taxon>
        <taxon>Elaphomycetaceae</taxon>
        <taxon>Elaphomyces</taxon>
    </lineage>
</organism>
<evidence type="ECO:0000313" key="4">
    <source>
        <dbReference type="EMBL" id="OXV07595.1"/>
    </source>
</evidence>
<dbReference type="Proteomes" id="UP000243515">
    <property type="component" value="Unassembled WGS sequence"/>
</dbReference>
<feature type="region of interest" description="Disordered" evidence="1">
    <location>
        <begin position="237"/>
        <end position="287"/>
    </location>
</feature>